<dbReference type="EMBL" id="JARPOI010000005">
    <property type="protein sequence ID" value="KAJ9180997.1"/>
    <property type="molecule type" value="Genomic_DNA"/>
</dbReference>
<dbReference type="Proteomes" id="UP001174677">
    <property type="component" value="Chromosome 5"/>
</dbReference>
<sequence length="112" mass="13045">MTCLLEWYPLNLPVLMIHTMTMTLKYSTSYLPYGHVITKLLQAFRVDLGIKAAMTIPRDYDFYTMDTLPHMGLGVYQDMYEHAKRDRHTPSQRPQTQSTAARVPIIRVVQLQ</sequence>
<name>A0ABQ9ML53_HEVBR</name>
<organism evidence="1 2">
    <name type="scientific">Hevea brasiliensis</name>
    <name type="common">Para rubber tree</name>
    <name type="synonym">Siphonia brasiliensis</name>
    <dbReference type="NCBI Taxonomy" id="3981"/>
    <lineage>
        <taxon>Eukaryota</taxon>
        <taxon>Viridiplantae</taxon>
        <taxon>Streptophyta</taxon>
        <taxon>Embryophyta</taxon>
        <taxon>Tracheophyta</taxon>
        <taxon>Spermatophyta</taxon>
        <taxon>Magnoliopsida</taxon>
        <taxon>eudicotyledons</taxon>
        <taxon>Gunneridae</taxon>
        <taxon>Pentapetalae</taxon>
        <taxon>rosids</taxon>
        <taxon>fabids</taxon>
        <taxon>Malpighiales</taxon>
        <taxon>Euphorbiaceae</taxon>
        <taxon>Crotonoideae</taxon>
        <taxon>Micrandreae</taxon>
        <taxon>Hevea</taxon>
    </lineage>
</organism>
<evidence type="ECO:0000313" key="1">
    <source>
        <dbReference type="EMBL" id="KAJ9180997.1"/>
    </source>
</evidence>
<comment type="caution">
    <text evidence="1">The sequence shown here is derived from an EMBL/GenBank/DDBJ whole genome shotgun (WGS) entry which is preliminary data.</text>
</comment>
<protein>
    <submittedName>
        <fullName evidence="1">Uncharacterized protein</fullName>
    </submittedName>
</protein>
<keyword evidence="2" id="KW-1185">Reference proteome</keyword>
<reference evidence="1" key="1">
    <citation type="journal article" date="2023" name="Plant Biotechnol. J.">
        <title>Chromosome-level wild Hevea brasiliensis genome provides new tools for genomic-assisted breeding and valuable loci to elevate rubber yield.</title>
        <authorList>
            <person name="Cheng H."/>
            <person name="Song X."/>
            <person name="Hu Y."/>
            <person name="Wu T."/>
            <person name="Yang Q."/>
            <person name="An Z."/>
            <person name="Feng S."/>
            <person name="Deng Z."/>
            <person name="Wu W."/>
            <person name="Zeng X."/>
            <person name="Tu M."/>
            <person name="Wang X."/>
            <person name="Huang H."/>
        </authorList>
    </citation>
    <scope>NUCLEOTIDE SEQUENCE</scope>
    <source>
        <strain evidence="1">MT/VB/25A 57/8</strain>
    </source>
</reference>
<accession>A0ABQ9ML53</accession>
<evidence type="ECO:0000313" key="2">
    <source>
        <dbReference type="Proteomes" id="UP001174677"/>
    </source>
</evidence>
<gene>
    <name evidence="1" type="ORF">P3X46_009174</name>
</gene>
<proteinExistence type="predicted"/>